<feature type="compositionally biased region" description="Polar residues" evidence="2">
    <location>
        <begin position="73"/>
        <end position="101"/>
    </location>
</feature>
<evidence type="ECO:0000256" key="2">
    <source>
        <dbReference type="SAM" id="MobiDB-lite"/>
    </source>
</evidence>
<protein>
    <recommendedName>
        <fullName evidence="5">BZIP transcription factor</fullName>
    </recommendedName>
</protein>
<sequence length="615" mass="68148">MLPSVSPASTSTNRLTPTPNSTAATASTGPRLSTQPISVAGVTTGTPVPPTAVSEPGAGPLPPNQHSLYKRGPSSSHDGQSPESTGSLSCARDSLSNMPQDQRTKKRRTGAPGSRGVANLTPEQLAKKRANDREAQRAIRERTRKQIDALEKRIQELTAQKPYQELQKVIREKEAAEAKIVELQSHMASVVALLQPLLAKGGIGTSTFTSPIPAYNSIQSAQEQQQQSKQLSSYSSHTGPTPGAASTPQSNIESSRFGQTLQPSSQSDMDSHQRRIPNLNLGDERIRLDSLLDPSQRLSRMQTGVNGAQDSSAYQHLPMKHDWSVAMHFGRDNDTSANNDAPPTTLTQQYQSIKYAPDHPSFSQTSWPRANIPIKHTPATCPLDHVLLDFMQERRQRAAEGVPTRELVGPEYPSIISLLNPVEGTWSHPISKVFTDILATFPGICTVPEKVAVLYVMFVIMRWHISPTEENYKLIPEFARPLEIQYAVPHPAWIDYLPFPGLRELFVRNYSSPKFQLDEIFVSYTMTLSLNWPYEETDTLIVTPDGSETIINPVFLRHLHRIDNWTLGDTFDQTCPEARGTYNIKSDGSSLNQNQVQTQNQTQDGLPESNWHETR</sequence>
<feature type="compositionally biased region" description="Low complexity" evidence="2">
    <location>
        <begin position="16"/>
        <end position="28"/>
    </location>
</feature>
<accession>A0AAN7ULZ4</accession>
<dbReference type="InterPro" id="IPR021833">
    <property type="entry name" value="DUF3425"/>
</dbReference>
<feature type="region of interest" description="Disordered" evidence="2">
    <location>
        <begin position="586"/>
        <end position="615"/>
    </location>
</feature>
<evidence type="ECO:0000256" key="1">
    <source>
        <dbReference type="SAM" id="Coils"/>
    </source>
</evidence>
<feature type="compositionally biased region" description="Low complexity" evidence="2">
    <location>
        <begin position="218"/>
        <end position="236"/>
    </location>
</feature>
<feature type="region of interest" description="Disordered" evidence="2">
    <location>
        <begin position="218"/>
        <end position="281"/>
    </location>
</feature>
<gene>
    <name evidence="3" type="ORF">RRF57_010932</name>
</gene>
<feature type="coiled-coil region" evidence="1">
    <location>
        <begin position="133"/>
        <end position="186"/>
    </location>
</feature>
<organism evidence="3 4">
    <name type="scientific">Xylaria bambusicola</name>
    <dbReference type="NCBI Taxonomy" id="326684"/>
    <lineage>
        <taxon>Eukaryota</taxon>
        <taxon>Fungi</taxon>
        <taxon>Dikarya</taxon>
        <taxon>Ascomycota</taxon>
        <taxon>Pezizomycotina</taxon>
        <taxon>Sordariomycetes</taxon>
        <taxon>Xylariomycetidae</taxon>
        <taxon>Xylariales</taxon>
        <taxon>Xylariaceae</taxon>
        <taxon>Xylaria</taxon>
    </lineage>
</organism>
<keyword evidence="1" id="KW-0175">Coiled coil</keyword>
<dbReference type="CDD" id="cd14688">
    <property type="entry name" value="bZIP_YAP"/>
    <property type="match status" value="1"/>
</dbReference>
<dbReference type="Proteomes" id="UP001305414">
    <property type="component" value="Unassembled WGS sequence"/>
</dbReference>
<evidence type="ECO:0008006" key="5">
    <source>
        <dbReference type="Google" id="ProtNLM"/>
    </source>
</evidence>
<dbReference type="PANTHER" id="PTHR37012:SF2">
    <property type="entry name" value="BZIP DOMAIN-CONTAINING PROTEIN-RELATED"/>
    <property type="match status" value="1"/>
</dbReference>
<dbReference type="Gene3D" id="1.20.5.170">
    <property type="match status" value="1"/>
</dbReference>
<feature type="compositionally biased region" description="Polar residues" evidence="2">
    <location>
        <begin position="1"/>
        <end position="15"/>
    </location>
</feature>
<feature type="region of interest" description="Disordered" evidence="2">
    <location>
        <begin position="1"/>
        <end position="121"/>
    </location>
</feature>
<dbReference type="Pfam" id="PF11905">
    <property type="entry name" value="DUF3425"/>
    <property type="match status" value="1"/>
</dbReference>
<proteinExistence type="predicted"/>
<name>A0AAN7ULZ4_9PEZI</name>
<dbReference type="EMBL" id="JAWHQM010000050">
    <property type="protein sequence ID" value="KAK5635220.1"/>
    <property type="molecule type" value="Genomic_DNA"/>
</dbReference>
<evidence type="ECO:0000313" key="4">
    <source>
        <dbReference type="Proteomes" id="UP001305414"/>
    </source>
</evidence>
<feature type="compositionally biased region" description="Polar residues" evidence="2">
    <location>
        <begin position="244"/>
        <end position="268"/>
    </location>
</feature>
<keyword evidence="4" id="KW-1185">Reference proteome</keyword>
<dbReference type="AlphaFoldDB" id="A0AAN7ULZ4"/>
<reference evidence="3 4" key="1">
    <citation type="submission" date="2023-10" db="EMBL/GenBank/DDBJ databases">
        <title>Draft genome sequence of Xylaria bambusicola isolate GMP-LS, the root and basal stem rot pathogen of sugarcane in Indonesia.</title>
        <authorList>
            <person name="Selvaraj P."/>
            <person name="Muralishankar V."/>
            <person name="Muruganantham S."/>
            <person name="Sp S."/>
            <person name="Haryani S."/>
            <person name="Lau K.J.X."/>
            <person name="Naqvi N.I."/>
        </authorList>
    </citation>
    <scope>NUCLEOTIDE SEQUENCE [LARGE SCALE GENOMIC DNA]</scope>
    <source>
        <strain evidence="3">GMP-LS</strain>
    </source>
</reference>
<dbReference type="PANTHER" id="PTHR37012">
    <property type="entry name" value="B-ZIP TRANSCRIPTION FACTOR (EUROFUNG)-RELATED"/>
    <property type="match status" value="1"/>
</dbReference>
<comment type="caution">
    <text evidence="3">The sequence shown here is derived from an EMBL/GenBank/DDBJ whole genome shotgun (WGS) entry which is preliminary data.</text>
</comment>
<evidence type="ECO:0000313" key="3">
    <source>
        <dbReference type="EMBL" id="KAK5635220.1"/>
    </source>
</evidence>
<feature type="compositionally biased region" description="Low complexity" evidence="2">
    <location>
        <begin position="592"/>
        <end position="603"/>
    </location>
</feature>